<evidence type="ECO:0000313" key="2">
    <source>
        <dbReference type="EMBL" id="WAS97118.1"/>
    </source>
</evidence>
<accession>A0ABY7HCU7</accession>
<feature type="compositionally biased region" description="Low complexity" evidence="1">
    <location>
        <begin position="33"/>
        <end position="58"/>
    </location>
</feature>
<dbReference type="Proteomes" id="UP001164459">
    <property type="component" value="Chromosome"/>
</dbReference>
<evidence type="ECO:0000313" key="3">
    <source>
        <dbReference type="Proteomes" id="UP001164459"/>
    </source>
</evidence>
<name>A0ABY7HCU7_9BACT</name>
<protein>
    <submittedName>
        <fullName evidence="2">Uncharacterized protein</fullName>
    </submittedName>
</protein>
<evidence type="ECO:0000256" key="1">
    <source>
        <dbReference type="SAM" id="MobiDB-lite"/>
    </source>
</evidence>
<dbReference type="EMBL" id="CP114040">
    <property type="protein sequence ID" value="WAS97118.1"/>
    <property type="molecule type" value="Genomic_DNA"/>
</dbReference>
<gene>
    <name evidence="2" type="ORF">O0S08_13300</name>
</gene>
<sequence>MQIQREKFFALTASLAGFWPNAGCMIDLGGVATEDSTTTTPASTTATTASTTEDATPAPRRPTHR</sequence>
<reference evidence="2" key="1">
    <citation type="submission" date="2022-11" db="EMBL/GenBank/DDBJ databases">
        <title>Minimal conservation of predation-associated metabolite biosynthetic gene clusters underscores biosynthetic potential of Myxococcota including descriptions for ten novel species: Archangium lansinium sp. nov., Myxococcus landrumus sp. nov., Nannocystis bai.</title>
        <authorList>
            <person name="Ahearne A."/>
            <person name="Stevens C."/>
            <person name="Dowd S."/>
        </authorList>
    </citation>
    <scope>NUCLEOTIDE SEQUENCE</scope>
    <source>
        <strain evidence="2">Fl3</strain>
    </source>
</reference>
<keyword evidence="3" id="KW-1185">Reference proteome</keyword>
<feature type="region of interest" description="Disordered" evidence="1">
    <location>
        <begin position="33"/>
        <end position="65"/>
    </location>
</feature>
<dbReference type="RefSeq" id="WP_269039482.1">
    <property type="nucleotide sequence ID" value="NZ_CP114040.1"/>
</dbReference>
<proteinExistence type="predicted"/>
<organism evidence="2 3">
    <name type="scientific">Nannocystis punicea</name>
    <dbReference type="NCBI Taxonomy" id="2995304"/>
    <lineage>
        <taxon>Bacteria</taxon>
        <taxon>Pseudomonadati</taxon>
        <taxon>Myxococcota</taxon>
        <taxon>Polyangia</taxon>
        <taxon>Nannocystales</taxon>
        <taxon>Nannocystaceae</taxon>
        <taxon>Nannocystis</taxon>
    </lineage>
</organism>